<proteinExistence type="predicted"/>
<name>A0A1H2PZ29_9PROT</name>
<dbReference type="AlphaFoldDB" id="A0A1H2PZ29"/>
<evidence type="ECO:0000259" key="2">
    <source>
        <dbReference type="Pfam" id="PF25583"/>
    </source>
</evidence>
<dbReference type="InterPro" id="IPR026881">
    <property type="entry name" value="WYL_dom"/>
</dbReference>
<dbReference type="PANTHER" id="PTHR34580">
    <property type="match status" value="1"/>
</dbReference>
<keyword evidence="3" id="KW-0238">DNA-binding</keyword>
<reference evidence="3 4" key="1">
    <citation type="submission" date="2016-10" db="EMBL/GenBank/DDBJ databases">
        <authorList>
            <person name="de Groot N.N."/>
        </authorList>
    </citation>
    <scope>NUCLEOTIDE SEQUENCE [LARGE SCALE GENOMIC DNA]</scope>
    <source>
        <strain evidence="3 4">Nm110</strain>
    </source>
</reference>
<dbReference type="PANTHER" id="PTHR34580:SF3">
    <property type="entry name" value="PROTEIN PAFB"/>
    <property type="match status" value="1"/>
</dbReference>
<dbReference type="InterPro" id="IPR057727">
    <property type="entry name" value="WCX_dom"/>
</dbReference>
<evidence type="ECO:0000313" key="3">
    <source>
        <dbReference type="EMBL" id="SDW00103.1"/>
    </source>
</evidence>
<protein>
    <submittedName>
        <fullName evidence="3">Predicted DNA-binding transcriptional regulator YafY, contains an HTH and WYL domains</fullName>
    </submittedName>
</protein>
<organism evidence="3 4">
    <name type="scientific">Nitrosomonas communis</name>
    <dbReference type="NCBI Taxonomy" id="44574"/>
    <lineage>
        <taxon>Bacteria</taxon>
        <taxon>Pseudomonadati</taxon>
        <taxon>Pseudomonadota</taxon>
        <taxon>Betaproteobacteria</taxon>
        <taxon>Nitrosomonadales</taxon>
        <taxon>Nitrosomonadaceae</taxon>
        <taxon>Nitrosomonas</taxon>
    </lineage>
</organism>
<dbReference type="GO" id="GO:0003677">
    <property type="term" value="F:DNA binding"/>
    <property type="evidence" value="ECO:0007669"/>
    <property type="project" value="UniProtKB-KW"/>
</dbReference>
<dbReference type="RefSeq" id="WP_074664720.1">
    <property type="nucleotide sequence ID" value="NZ_FNNH01000001.1"/>
</dbReference>
<gene>
    <name evidence="3" type="ORF">SAMN05421882_1001134</name>
</gene>
<feature type="domain" description="WCX" evidence="2">
    <location>
        <begin position="246"/>
        <end position="321"/>
    </location>
</feature>
<dbReference type="Proteomes" id="UP000183454">
    <property type="component" value="Unassembled WGS sequence"/>
</dbReference>
<evidence type="ECO:0000313" key="4">
    <source>
        <dbReference type="Proteomes" id="UP000183454"/>
    </source>
</evidence>
<evidence type="ECO:0000259" key="1">
    <source>
        <dbReference type="Pfam" id="PF13280"/>
    </source>
</evidence>
<dbReference type="EMBL" id="FNNH01000001">
    <property type="protein sequence ID" value="SDW00103.1"/>
    <property type="molecule type" value="Genomic_DNA"/>
</dbReference>
<accession>A0A1H2PZ29</accession>
<sequence>MDHLQRIYKLHQILTNCRFPVSRKTLEERLECSPATVKRLVDELRLYFNAPLEYNREHNGYFYDTQGEEIFELPGLWFNANELYALLTVQQLLQQTQPGLLDDYLKPIKNRLEKILATVQLTVQLNKDEIAKRIRILRMTARNTASEHFQSVASALLQRKRLHIHYHGRSDDQTSQREVSPQRLTHYRDNWYLDAYCHKRNALRSFAVDRIRACRPLDQAALEFDEVELDAHFASSYGIFAGQPKATAVLLFSPERARWVADEQWHSQQQGKLLPDGSYELRIPYADSKELVMDILKHGAGVEVLEPAALRQEVINRLEAAIEKYG</sequence>
<dbReference type="InterPro" id="IPR051534">
    <property type="entry name" value="CBASS_pafABC_assoc_protein"/>
</dbReference>
<feature type="domain" description="WYL" evidence="1">
    <location>
        <begin position="147"/>
        <end position="215"/>
    </location>
</feature>
<dbReference type="PROSITE" id="PS52050">
    <property type="entry name" value="WYL"/>
    <property type="match status" value="1"/>
</dbReference>
<dbReference type="Pfam" id="PF25583">
    <property type="entry name" value="WCX"/>
    <property type="match status" value="1"/>
</dbReference>
<dbReference type="Pfam" id="PF13280">
    <property type="entry name" value="WYL"/>
    <property type="match status" value="1"/>
</dbReference>